<dbReference type="AlphaFoldDB" id="A0A1B6G8A1"/>
<proteinExistence type="predicted"/>
<accession>A0A1B6G8A1</accession>
<evidence type="ECO:0000256" key="1">
    <source>
        <dbReference type="SAM" id="MobiDB-lite"/>
    </source>
</evidence>
<feature type="region of interest" description="Disordered" evidence="1">
    <location>
        <begin position="1"/>
        <end position="24"/>
    </location>
</feature>
<reference evidence="2" key="1">
    <citation type="submission" date="2015-11" db="EMBL/GenBank/DDBJ databases">
        <title>De novo transcriptome assembly of four potential Pierce s Disease insect vectors from Arizona vineyards.</title>
        <authorList>
            <person name="Tassone E.E."/>
        </authorList>
    </citation>
    <scope>NUCLEOTIDE SEQUENCE</scope>
</reference>
<feature type="non-terminal residue" evidence="2">
    <location>
        <position position="305"/>
    </location>
</feature>
<evidence type="ECO:0000313" key="2">
    <source>
        <dbReference type="EMBL" id="JAS58639.1"/>
    </source>
</evidence>
<feature type="compositionally biased region" description="Basic residues" evidence="1">
    <location>
        <begin position="1"/>
        <end position="15"/>
    </location>
</feature>
<dbReference type="EMBL" id="GECZ01011130">
    <property type="protein sequence ID" value="JAS58639.1"/>
    <property type="molecule type" value="Transcribed_RNA"/>
</dbReference>
<gene>
    <name evidence="2" type="ORF">g.46791</name>
</gene>
<protein>
    <submittedName>
        <fullName evidence="2">Uncharacterized protein</fullName>
    </submittedName>
</protein>
<name>A0A1B6G8A1_9HEMI</name>
<organism evidence="2">
    <name type="scientific">Cuerna arida</name>
    <dbReference type="NCBI Taxonomy" id="1464854"/>
    <lineage>
        <taxon>Eukaryota</taxon>
        <taxon>Metazoa</taxon>
        <taxon>Ecdysozoa</taxon>
        <taxon>Arthropoda</taxon>
        <taxon>Hexapoda</taxon>
        <taxon>Insecta</taxon>
        <taxon>Pterygota</taxon>
        <taxon>Neoptera</taxon>
        <taxon>Paraneoptera</taxon>
        <taxon>Hemiptera</taxon>
        <taxon>Auchenorrhyncha</taxon>
        <taxon>Membracoidea</taxon>
        <taxon>Cicadellidae</taxon>
        <taxon>Cicadellinae</taxon>
        <taxon>Proconiini</taxon>
        <taxon>Cuerna</taxon>
    </lineage>
</organism>
<sequence>MSKHLKNKQTIPRRRSIPDTKGNNLCGSDNSLIEFLNEDLIVKPPKANFLNRRASDTLQCSVPPKKHADEIDREPSKIKSIPLFGGEGQTHRRRHVHNPKMQTELIDFLESSDINLLERIPLEGGSGEPSIEKLVKRMSEFEELKKSAVMTITDISPAKRKKMPLNLCDIKAVIAALKDSPGFTFYYLVWAVPLWSEFYTPYCLKLVPYELVDKSNFLTISTKGVTHHLEGNMIFTPLNEWERDYDIYCKLMKIKTFSHFIMWKSFYVWHKNMAWHKVMVARESLKKALLYLNPILGRALLDVME</sequence>